<sequence>MANYCLLRRPGGAKRDRTADLLRARQALSQLSYGPFQTGTPRQLVGLGRFELPTSPLSGVRSNQLSYRPNRLSL</sequence>
<gene>
    <name evidence="1" type="ORF">LCGC14_3023810</name>
</gene>
<dbReference type="AlphaFoldDB" id="A0A0F8WUX4"/>
<dbReference type="EMBL" id="LAZR01062941">
    <property type="protein sequence ID" value="KKK60493.1"/>
    <property type="molecule type" value="Genomic_DNA"/>
</dbReference>
<proteinExistence type="predicted"/>
<accession>A0A0F8WUX4</accession>
<name>A0A0F8WUX4_9ZZZZ</name>
<dbReference type="AntiFam" id="ANF00014">
    <property type="entry name" value="tRNA translation"/>
</dbReference>
<evidence type="ECO:0000313" key="1">
    <source>
        <dbReference type="EMBL" id="KKK60493.1"/>
    </source>
</evidence>
<dbReference type="AntiFam" id="ANF00012">
    <property type="entry name" value="tRNA translation"/>
</dbReference>
<organism evidence="1">
    <name type="scientific">marine sediment metagenome</name>
    <dbReference type="NCBI Taxonomy" id="412755"/>
    <lineage>
        <taxon>unclassified sequences</taxon>
        <taxon>metagenomes</taxon>
        <taxon>ecological metagenomes</taxon>
    </lineage>
</organism>
<comment type="caution">
    <text evidence="1">The sequence shown here is derived from an EMBL/GenBank/DDBJ whole genome shotgun (WGS) entry which is preliminary data.</text>
</comment>
<protein>
    <submittedName>
        <fullName evidence="1">Uncharacterized protein</fullName>
    </submittedName>
</protein>
<reference evidence="1" key="1">
    <citation type="journal article" date="2015" name="Nature">
        <title>Complex archaea that bridge the gap between prokaryotes and eukaryotes.</title>
        <authorList>
            <person name="Spang A."/>
            <person name="Saw J.H."/>
            <person name="Jorgensen S.L."/>
            <person name="Zaremba-Niedzwiedzka K."/>
            <person name="Martijn J."/>
            <person name="Lind A.E."/>
            <person name="van Eijk R."/>
            <person name="Schleper C."/>
            <person name="Guy L."/>
            <person name="Ettema T.J."/>
        </authorList>
    </citation>
    <scope>NUCLEOTIDE SEQUENCE</scope>
</reference>